<dbReference type="InterPro" id="IPR024078">
    <property type="entry name" value="LmbE-like_dom_sf"/>
</dbReference>
<dbReference type="PANTHER" id="PTHR12993:SF29">
    <property type="entry name" value="BLR3841 PROTEIN"/>
    <property type="match status" value="1"/>
</dbReference>
<dbReference type="SUPFAM" id="SSF102588">
    <property type="entry name" value="LmbE-like"/>
    <property type="match status" value="1"/>
</dbReference>
<keyword evidence="1" id="KW-0862">Zinc</keyword>
<evidence type="ECO:0000313" key="2">
    <source>
        <dbReference type="EMBL" id="RYP83903.1"/>
    </source>
</evidence>
<dbReference type="PANTHER" id="PTHR12993">
    <property type="entry name" value="N-ACETYLGLUCOSAMINYL-PHOSPHATIDYLINOSITOL DE-N-ACETYLASE-RELATED"/>
    <property type="match status" value="1"/>
</dbReference>
<sequence>MTDLITGPREHVPEGLHARVLDPRPTAVPLRAWQDRLARMESRPDPLAGADRVLVVSAHPDDETIGAGRLVAGFPGPAVAVTMTAGERCLAGEGVDAVDIGVRRVAEWRSAVSALGAEALETQRWPDGQLDRHQAEVARLLVRLAQPGDVLLVPWRHDPDRDHRALGAAAVEAAAVAGVRVVEYPVWAPYLRTPHEVGATGQALVPVDTDAEAGARWRRALGEYLSQVEPWLPGWAPLVPADLLQHHVTQLIVEGEQLHP</sequence>
<protein>
    <submittedName>
        <fullName evidence="2">PIG-L family deacetylase</fullName>
    </submittedName>
</protein>
<proteinExistence type="predicted"/>
<name>A0A4Q4Z7Z7_9ACTN</name>
<keyword evidence="3" id="KW-1185">Reference proteome</keyword>
<dbReference type="GO" id="GO:0016137">
    <property type="term" value="P:glycoside metabolic process"/>
    <property type="evidence" value="ECO:0007669"/>
    <property type="project" value="UniProtKB-ARBA"/>
</dbReference>
<reference evidence="2 3" key="1">
    <citation type="submission" date="2019-01" db="EMBL/GenBank/DDBJ databases">
        <title>Nocardioides guangzhouensis sp. nov., an actinobacterium isolated from soil.</title>
        <authorList>
            <person name="Fu Y."/>
            <person name="Cai Y."/>
            <person name="Lin Z."/>
            <person name="Chen P."/>
        </authorList>
    </citation>
    <scope>NUCLEOTIDE SEQUENCE [LARGE SCALE GENOMIC DNA]</scope>
    <source>
        <strain evidence="2 3">130</strain>
    </source>
</reference>
<dbReference type="Gene3D" id="3.40.50.10320">
    <property type="entry name" value="LmbE-like"/>
    <property type="match status" value="1"/>
</dbReference>
<dbReference type="RefSeq" id="WP_134719445.1">
    <property type="nucleotide sequence ID" value="NZ_SDKM01000028.1"/>
</dbReference>
<organism evidence="2 3">
    <name type="scientific">Nocardioides guangzhouensis</name>
    <dbReference type="NCBI Taxonomy" id="2497878"/>
    <lineage>
        <taxon>Bacteria</taxon>
        <taxon>Bacillati</taxon>
        <taxon>Actinomycetota</taxon>
        <taxon>Actinomycetes</taxon>
        <taxon>Propionibacteriales</taxon>
        <taxon>Nocardioidaceae</taxon>
        <taxon>Nocardioides</taxon>
    </lineage>
</organism>
<dbReference type="Proteomes" id="UP000295198">
    <property type="component" value="Unassembled WGS sequence"/>
</dbReference>
<dbReference type="EMBL" id="SDKM01000028">
    <property type="protein sequence ID" value="RYP83903.1"/>
    <property type="molecule type" value="Genomic_DNA"/>
</dbReference>
<dbReference type="InterPro" id="IPR003737">
    <property type="entry name" value="GlcNAc_PI_deacetylase-related"/>
</dbReference>
<evidence type="ECO:0000313" key="3">
    <source>
        <dbReference type="Proteomes" id="UP000295198"/>
    </source>
</evidence>
<comment type="caution">
    <text evidence="2">The sequence shown here is derived from an EMBL/GenBank/DDBJ whole genome shotgun (WGS) entry which is preliminary data.</text>
</comment>
<dbReference type="Pfam" id="PF02585">
    <property type="entry name" value="PIG-L"/>
    <property type="match status" value="1"/>
</dbReference>
<dbReference type="GO" id="GO:0016811">
    <property type="term" value="F:hydrolase activity, acting on carbon-nitrogen (but not peptide) bonds, in linear amides"/>
    <property type="evidence" value="ECO:0007669"/>
    <property type="project" value="TreeGrafter"/>
</dbReference>
<accession>A0A4Q4Z7Z7</accession>
<dbReference type="OrthoDB" id="116799at2"/>
<gene>
    <name evidence="2" type="ORF">EKO23_17655</name>
</gene>
<dbReference type="AlphaFoldDB" id="A0A4Q4Z7Z7"/>
<evidence type="ECO:0000256" key="1">
    <source>
        <dbReference type="ARBA" id="ARBA00022833"/>
    </source>
</evidence>